<dbReference type="EMBL" id="FIZP01000011">
    <property type="protein sequence ID" value="CZE48818.1"/>
    <property type="molecule type" value="Genomic_DNA"/>
</dbReference>
<keyword evidence="4" id="KW-1185">Reference proteome</keyword>
<dbReference type="SUPFAM" id="SSF56954">
    <property type="entry name" value="Outer membrane efflux proteins (OEP)"/>
    <property type="match status" value="1"/>
</dbReference>
<protein>
    <submittedName>
        <fullName evidence="3">Outer membrane efflux protein</fullName>
    </submittedName>
</protein>
<dbReference type="Gene3D" id="2.20.200.10">
    <property type="entry name" value="Outer membrane efflux proteins (OEP)"/>
    <property type="match status" value="1"/>
</dbReference>
<organism evidence="3 4">
    <name type="scientific">Campylobacter geochelonis</name>
    <dbReference type="NCBI Taxonomy" id="1780362"/>
    <lineage>
        <taxon>Bacteria</taxon>
        <taxon>Pseudomonadati</taxon>
        <taxon>Campylobacterota</taxon>
        <taxon>Epsilonproteobacteria</taxon>
        <taxon>Campylobacterales</taxon>
        <taxon>Campylobacteraceae</taxon>
        <taxon>Campylobacter</taxon>
    </lineage>
</organism>
<dbReference type="InterPro" id="IPR010131">
    <property type="entry name" value="MdtP/NodT-like"/>
</dbReference>
<dbReference type="AlphaFoldDB" id="A0A128EKF0"/>
<evidence type="ECO:0000256" key="1">
    <source>
        <dbReference type="ARBA" id="ARBA00007613"/>
    </source>
</evidence>
<evidence type="ECO:0000313" key="4">
    <source>
        <dbReference type="Proteomes" id="UP000069632"/>
    </source>
</evidence>
<dbReference type="OrthoDB" id="9770517at2"/>
<dbReference type="RefSeq" id="WP_075540456.1">
    <property type="nucleotide sequence ID" value="NZ_CP053844.1"/>
</dbReference>
<feature type="chain" id="PRO_5007281568" evidence="2">
    <location>
        <begin position="22"/>
        <end position="451"/>
    </location>
</feature>
<dbReference type="Proteomes" id="UP000069632">
    <property type="component" value="Unassembled WGS sequence"/>
</dbReference>
<sequence length="451" mass="51589">MRVIFYVLLSFFIVGCASKSAVDNYEVVESFEDENLTYEIDKNWYKSYNQTELNTLVDRALVYNSDLKISALNIAQAYARAGLIEADLLPTFSSGFGGSVSRDISKNDSSWKENYNANISASYELDIFAKLRNSASQADWEANASVFDLESLRLSVINSVVDGYFKELFINDTLKLLDENLQNYKKLQAITRAKFELGKDTLVNLLEFDKSIISLKSRILSFQKDRLTNEELLKNLLHLKPNDELNFAKMTLDEVTLLGVDLNIPYYALGNRPDLRALISRINSSFYGYKVNQKAFYPTVTIGASLSSSEEKFSDVFGLDLLSGNVKINLPFLDYTRLKQRVKISEIEFEKRVLEYEKALNSALNELNLHYKEYEISLFSLQNYQNIVDNSNKLSSLYLTKYEQGSSELKDYLDAKNSEISAKINFIQEKYKALNSEILVYKSMAGKFKTR</sequence>
<dbReference type="Pfam" id="PF02321">
    <property type="entry name" value="OEP"/>
    <property type="match status" value="2"/>
</dbReference>
<accession>A0A128EKF0</accession>
<name>A0A128EKF0_9BACT</name>
<dbReference type="PROSITE" id="PS51257">
    <property type="entry name" value="PROKAR_LIPOPROTEIN"/>
    <property type="match status" value="1"/>
</dbReference>
<dbReference type="PANTHER" id="PTHR30203:SF32">
    <property type="entry name" value="CATION EFFLUX SYSTEM PROTEIN CUSC"/>
    <property type="match status" value="1"/>
</dbReference>
<feature type="signal peptide" evidence="2">
    <location>
        <begin position="1"/>
        <end position="21"/>
    </location>
</feature>
<reference evidence="3 4" key="1">
    <citation type="submission" date="2016-02" db="EMBL/GenBank/DDBJ databases">
        <authorList>
            <consortium name="Pathogen Informatics"/>
        </authorList>
    </citation>
    <scope>NUCLEOTIDE SEQUENCE [LARGE SCALE GENOMIC DNA]</scope>
    <source>
        <strain evidence="3 4">RC20</strain>
    </source>
</reference>
<keyword evidence="2" id="KW-0732">Signal</keyword>
<gene>
    <name evidence="3" type="primary">ttgC</name>
    <name evidence="3" type="ORF">ERS672216_01609</name>
</gene>
<comment type="similarity">
    <text evidence="1">Belongs to the outer membrane factor (OMF) (TC 1.B.17) family.</text>
</comment>
<evidence type="ECO:0000313" key="3">
    <source>
        <dbReference type="EMBL" id="CZE48818.1"/>
    </source>
</evidence>
<dbReference type="PANTHER" id="PTHR30203">
    <property type="entry name" value="OUTER MEMBRANE CATION EFFLUX PROTEIN"/>
    <property type="match status" value="1"/>
</dbReference>
<dbReference type="Gene3D" id="1.20.1600.10">
    <property type="entry name" value="Outer membrane efflux proteins (OEP)"/>
    <property type="match status" value="1"/>
</dbReference>
<proteinExistence type="inferred from homology"/>
<dbReference type="GO" id="GO:0015562">
    <property type="term" value="F:efflux transmembrane transporter activity"/>
    <property type="evidence" value="ECO:0007669"/>
    <property type="project" value="InterPro"/>
</dbReference>
<evidence type="ECO:0000256" key="2">
    <source>
        <dbReference type="SAM" id="SignalP"/>
    </source>
</evidence>
<dbReference type="InterPro" id="IPR003423">
    <property type="entry name" value="OMP_efflux"/>
</dbReference>